<proteinExistence type="predicted"/>
<comment type="caution">
    <text evidence="1">The sequence shown here is derived from an EMBL/GenBank/DDBJ whole genome shotgun (WGS) entry which is preliminary data.</text>
</comment>
<dbReference type="AlphaFoldDB" id="A0A9Q3P6I5"/>
<dbReference type="Proteomes" id="UP000765509">
    <property type="component" value="Unassembled WGS sequence"/>
</dbReference>
<reference evidence="1" key="1">
    <citation type="submission" date="2021-03" db="EMBL/GenBank/DDBJ databases">
        <title>Draft genome sequence of rust myrtle Austropuccinia psidii MF-1, a brazilian biotype.</title>
        <authorList>
            <person name="Quecine M.C."/>
            <person name="Pachon D.M.R."/>
            <person name="Bonatelli M.L."/>
            <person name="Correr F.H."/>
            <person name="Franceschini L.M."/>
            <person name="Leite T.F."/>
            <person name="Margarido G.R.A."/>
            <person name="Almeida C.A."/>
            <person name="Ferrarezi J.A."/>
            <person name="Labate C.A."/>
        </authorList>
    </citation>
    <scope>NUCLEOTIDE SEQUENCE</scope>
    <source>
        <strain evidence="1">MF-1</strain>
    </source>
</reference>
<sequence length="109" mass="12168">MCDLIKGGTGRELGSTYTFTPIAFEAVKNPPRLPSGFFPHTCENLWRNKQPTQANCWKEDRRQKLCGGGFPRKKYPAVTGALLSEEGLALSKLGLTYGVLNDMVRKKYT</sequence>
<name>A0A9Q3P6I5_9BASI</name>
<accession>A0A9Q3P6I5</accession>
<protein>
    <submittedName>
        <fullName evidence="1">Uncharacterized protein</fullName>
    </submittedName>
</protein>
<dbReference type="EMBL" id="AVOT02054941">
    <property type="protein sequence ID" value="MBW0549592.1"/>
    <property type="molecule type" value="Genomic_DNA"/>
</dbReference>
<gene>
    <name evidence="1" type="ORF">O181_089307</name>
</gene>
<keyword evidence="2" id="KW-1185">Reference proteome</keyword>
<evidence type="ECO:0000313" key="1">
    <source>
        <dbReference type="EMBL" id="MBW0549592.1"/>
    </source>
</evidence>
<evidence type="ECO:0000313" key="2">
    <source>
        <dbReference type="Proteomes" id="UP000765509"/>
    </source>
</evidence>
<organism evidence="1 2">
    <name type="scientific">Austropuccinia psidii MF-1</name>
    <dbReference type="NCBI Taxonomy" id="1389203"/>
    <lineage>
        <taxon>Eukaryota</taxon>
        <taxon>Fungi</taxon>
        <taxon>Dikarya</taxon>
        <taxon>Basidiomycota</taxon>
        <taxon>Pucciniomycotina</taxon>
        <taxon>Pucciniomycetes</taxon>
        <taxon>Pucciniales</taxon>
        <taxon>Sphaerophragmiaceae</taxon>
        <taxon>Austropuccinia</taxon>
    </lineage>
</organism>